<evidence type="ECO:0000256" key="1">
    <source>
        <dbReference type="SAM" id="Phobius"/>
    </source>
</evidence>
<dbReference type="RefSeq" id="WP_264475001.1">
    <property type="nucleotide sequence ID" value="NZ_JAJCVJ010000002.1"/>
</dbReference>
<keyword evidence="1" id="KW-1133">Transmembrane helix</keyword>
<comment type="caution">
    <text evidence="2">The sequence shown here is derived from an EMBL/GenBank/DDBJ whole genome shotgun (WGS) entry which is preliminary data.</text>
</comment>
<dbReference type="AlphaFoldDB" id="A0ABD5RCZ8"/>
<keyword evidence="3" id="KW-1185">Reference proteome</keyword>
<protein>
    <submittedName>
        <fullName evidence="2">Uncharacterized protein</fullName>
    </submittedName>
</protein>
<evidence type="ECO:0000313" key="3">
    <source>
        <dbReference type="Proteomes" id="UP001596201"/>
    </source>
</evidence>
<dbReference type="EMBL" id="JBHSKX010000002">
    <property type="protein sequence ID" value="MFC5367853.1"/>
    <property type="molecule type" value="Genomic_DNA"/>
</dbReference>
<name>A0ABD5RCZ8_9EURY</name>
<feature type="transmembrane region" description="Helical" evidence="1">
    <location>
        <begin position="20"/>
        <end position="40"/>
    </location>
</feature>
<dbReference type="Proteomes" id="UP001596201">
    <property type="component" value="Unassembled WGS sequence"/>
</dbReference>
<keyword evidence="1" id="KW-0472">Membrane</keyword>
<reference evidence="2 3" key="1">
    <citation type="journal article" date="2019" name="Int. J. Syst. Evol. Microbiol.">
        <title>The Global Catalogue of Microorganisms (GCM) 10K type strain sequencing project: providing services to taxonomists for standard genome sequencing and annotation.</title>
        <authorList>
            <consortium name="The Broad Institute Genomics Platform"/>
            <consortium name="The Broad Institute Genome Sequencing Center for Infectious Disease"/>
            <person name="Wu L."/>
            <person name="Ma J."/>
        </authorList>
    </citation>
    <scope>NUCLEOTIDE SEQUENCE [LARGE SCALE GENOMIC DNA]</scope>
    <source>
        <strain evidence="2 3">CGMCC 1.12237</strain>
    </source>
</reference>
<organism evidence="2 3">
    <name type="scientific">Salinirubrum litoreum</name>
    <dbReference type="NCBI Taxonomy" id="1126234"/>
    <lineage>
        <taxon>Archaea</taxon>
        <taxon>Methanobacteriati</taxon>
        <taxon>Methanobacteriota</taxon>
        <taxon>Stenosarchaea group</taxon>
        <taxon>Halobacteria</taxon>
        <taxon>Halobacteriales</taxon>
        <taxon>Haloferacaceae</taxon>
        <taxon>Salinirubrum</taxon>
    </lineage>
</organism>
<proteinExistence type="predicted"/>
<sequence>MSDTPRHEEPLDDTETYQWLQLLKLLLTIAVAGLTCLELLGVL</sequence>
<keyword evidence="1" id="KW-0812">Transmembrane</keyword>
<evidence type="ECO:0000313" key="2">
    <source>
        <dbReference type="EMBL" id="MFC5367853.1"/>
    </source>
</evidence>
<accession>A0ABD5RCZ8</accession>
<gene>
    <name evidence="2" type="ORF">ACFPJ5_13020</name>
</gene>